<keyword evidence="3" id="KW-0804">Transcription</keyword>
<dbReference type="PANTHER" id="PTHR30146">
    <property type="entry name" value="LACI-RELATED TRANSCRIPTIONAL REPRESSOR"/>
    <property type="match status" value="1"/>
</dbReference>
<dbReference type="SMART" id="SM00354">
    <property type="entry name" value="HTH_LACI"/>
    <property type="match status" value="1"/>
</dbReference>
<dbReference type="GO" id="GO:0003677">
    <property type="term" value="F:DNA binding"/>
    <property type="evidence" value="ECO:0007669"/>
    <property type="project" value="UniProtKB-KW"/>
</dbReference>
<dbReference type="InterPro" id="IPR046335">
    <property type="entry name" value="LacI/GalR-like_sensor"/>
</dbReference>
<feature type="domain" description="HTH lacI-type" evidence="4">
    <location>
        <begin position="7"/>
        <end position="61"/>
    </location>
</feature>
<dbReference type="EMBL" id="JBHMAG010000012">
    <property type="protein sequence ID" value="MFB9752601.1"/>
    <property type="molecule type" value="Genomic_DNA"/>
</dbReference>
<comment type="caution">
    <text evidence="5">The sequence shown here is derived from an EMBL/GenBank/DDBJ whole genome shotgun (WGS) entry which is preliminary data.</text>
</comment>
<keyword evidence="6" id="KW-1185">Reference proteome</keyword>
<dbReference type="Proteomes" id="UP001589619">
    <property type="component" value="Unassembled WGS sequence"/>
</dbReference>
<sequence>MPIRKQVTLKSLAASLGVTVQTVSKALRGKPGMSPATRAAIVEAARTSGYLTRDQLRQFSVERIAVYPPAKRRFVLVQTEQSLNFNRLLLEGLNERFSEIGHTIETLLLPERMNEKKLDQWIRTKELHYCEGIFIAPRLTPPEWERTLLDLPIPRILLNYPSPGMPVDSVVWDVSTAVALAVKHLADIGHRRIMYAGDIRTQRGFALRWQSFAEAVRACGLPFEPQAHLTDSDGDAHARSERLASLLATCKPTAILCGIDEEVEPLYAAIRRLGLDVPTDLSLIGLLNEQKESLPLFTRPLLAIKETGYRAAERMLWRIANPTMPYEYIRIQAAVFAGSTTAAWEQNRD</sequence>
<dbReference type="SUPFAM" id="SSF47413">
    <property type="entry name" value="lambda repressor-like DNA-binding domains"/>
    <property type="match status" value="1"/>
</dbReference>
<accession>A0ABV5VXA8</accession>
<evidence type="ECO:0000256" key="2">
    <source>
        <dbReference type="ARBA" id="ARBA00023125"/>
    </source>
</evidence>
<dbReference type="SUPFAM" id="SSF53822">
    <property type="entry name" value="Periplasmic binding protein-like I"/>
    <property type="match status" value="1"/>
</dbReference>
<evidence type="ECO:0000256" key="3">
    <source>
        <dbReference type="ARBA" id="ARBA00023163"/>
    </source>
</evidence>
<dbReference type="InterPro" id="IPR010982">
    <property type="entry name" value="Lambda_DNA-bd_dom_sf"/>
</dbReference>
<name>A0ABV5VXA8_9BACL</name>
<dbReference type="Gene3D" id="1.10.260.40">
    <property type="entry name" value="lambda repressor-like DNA-binding domains"/>
    <property type="match status" value="1"/>
</dbReference>
<protein>
    <submittedName>
        <fullName evidence="5">LacI family DNA-binding transcriptional regulator</fullName>
    </submittedName>
</protein>
<evidence type="ECO:0000313" key="6">
    <source>
        <dbReference type="Proteomes" id="UP001589619"/>
    </source>
</evidence>
<keyword evidence="1" id="KW-0805">Transcription regulation</keyword>
<dbReference type="PROSITE" id="PS50932">
    <property type="entry name" value="HTH_LACI_2"/>
    <property type="match status" value="1"/>
</dbReference>
<dbReference type="Pfam" id="PF13377">
    <property type="entry name" value="Peripla_BP_3"/>
    <property type="match status" value="1"/>
</dbReference>
<dbReference type="Gene3D" id="3.40.50.2300">
    <property type="match status" value="2"/>
</dbReference>
<dbReference type="Pfam" id="PF00356">
    <property type="entry name" value="LacI"/>
    <property type="match status" value="1"/>
</dbReference>
<gene>
    <name evidence="5" type="ORF">ACFFNY_13625</name>
</gene>
<dbReference type="InterPro" id="IPR028082">
    <property type="entry name" value="Peripla_BP_I"/>
</dbReference>
<evidence type="ECO:0000256" key="1">
    <source>
        <dbReference type="ARBA" id="ARBA00023015"/>
    </source>
</evidence>
<organism evidence="5 6">
    <name type="scientific">Paenibacillus hodogayensis</name>
    <dbReference type="NCBI Taxonomy" id="279208"/>
    <lineage>
        <taxon>Bacteria</taxon>
        <taxon>Bacillati</taxon>
        <taxon>Bacillota</taxon>
        <taxon>Bacilli</taxon>
        <taxon>Bacillales</taxon>
        <taxon>Paenibacillaceae</taxon>
        <taxon>Paenibacillus</taxon>
    </lineage>
</organism>
<dbReference type="InterPro" id="IPR000843">
    <property type="entry name" value="HTH_LacI"/>
</dbReference>
<dbReference type="CDD" id="cd01392">
    <property type="entry name" value="HTH_LacI"/>
    <property type="match status" value="1"/>
</dbReference>
<evidence type="ECO:0000259" key="4">
    <source>
        <dbReference type="PROSITE" id="PS50932"/>
    </source>
</evidence>
<keyword evidence="2 5" id="KW-0238">DNA-binding</keyword>
<proteinExistence type="predicted"/>
<reference evidence="5 6" key="1">
    <citation type="submission" date="2024-09" db="EMBL/GenBank/DDBJ databases">
        <authorList>
            <person name="Sun Q."/>
            <person name="Mori K."/>
        </authorList>
    </citation>
    <scope>NUCLEOTIDE SEQUENCE [LARGE SCALE GENOMIC DNA]</scope>
    <source>
        <strain evidence="5 6">JCM 12520</strain>
    </source>
</reference>
<dbReference type="RefSeq" id="WP_344903788.1">
    <property type="nucleotide sequence ID" value="NZ_BAAAYO010000001.1"/>
</dbReference>
<evidence type="ECO:0000313" key="5">
    <source>
        <dbReference type="EMBL" id="MFB9752601.1"/>
    </source>
</evidence>
<dbReference type="PANTHER" id="PTHR30146:SF109">
    <property type="entry name" value="HTH-TYPE TRANSCRIPTIONAL REGULATOR GALS"/>
    <property type="match status" value="1"/>
</dbReference>